<evidence type="ECO:0000313" key="3">
    <source>
        <dbReference type="Proteomes" id="UP000515152"/>
    </source>
</evidence>
<keyword evidence="1" id="KW-0175">Coiled coil</keyword>
<feature type="coiled-coil region" evidence="1">
    <location>
        <begin position="12"/>
        <end position="67"/>
    </location>
</feature>
<dbReference type="RefSeq" id="XP_031424212.1">
    <property type="nucleotide sequence ID" value="XM_031568352.1"/>
</dbReference>
<evidence type="ECO:0000256" key="2">
    <source>
        <dbReference type="SAM" id="MobiDB-lite"/>
    </source>
</evidence>
<name>A0A6P8FM22_CLUHA</name>
<evidence type="ECO:0000256" key="1">
    <source>
        <dbReference type="SAM" id="Coils"/>
    </source>
</evidence>
<protein>
    <submittedName>
        <fullName evidence="4">Interactor of HORMAD1 protein 1</fullName>
    </submittedName>
</protein>
<feature type="compositionally biased region" description="Polar residues" evidence="2">
    <location>
        <begin position="358"/>
        <end position="368"/>
    </location>
</feature>
<sequence length="405" mass="44971">MASVCDGIMPKIEEVIMKLNSQSQTLREMEDREAKLATATKDLSSHLQDLQQNMDSLKVEHGQEKSVLAEMQSLLIATMEAQTQRSVSRPVQMVNSEVQTSPGWVERLCVVSEEKRVFQGVRLCGPTETCLLNGPSEPTVGLCCSTKQTNTAYDQTVPSRAALRPLPTNQERQVVQMTADGANESLLPQSFCTQALEPDGDGDTVSGSALQEGIVRYALRNQVSRSSCILGSIQDESQMVAITARPQDRVMPARQEVMAPNFSVQRGLQKIRPKKRPRGKTRALIPQNAPSVYRGVGQGKVFRKLRPDRGEGEEENEELSPLYQVKNKAHCENVKPPKQLKENKPVGLRNDERRHMWSHNTNSTQFMSASDGVDQKTKGKTNAKAKIPKKAQGGLWNLFDFVDSD</sequence>
<proteinExistence type="predicted"/>
<dbReference type="GeneID" id="105889186"/>
<reference evidence="4" key="1">
    <citation type="submission" date="2025-08" db="UniProtKB">
        <authorList>
            <consortium name="RefSeq"/>
        </authorList>
    </citation>
    <scope>IDENTIFICATION</scope>
</reference>
<keyword evidence="3" id="KW-1185">Reference proteome</keyword>
<gene>
    <name evidence="4" type="primary">LOC105889186</name>
</gene>
<accession>A0A6P8FM22</accession>
<dbReference type="Proteomes" id="UP000515152">
    <property type="component" value="Chromosome 5"/>
</dbReference>
<evidence type="ECO:0000313" key="4">
    <source>
        <dbReference type="RefSeq" id="XP_031424212.1"/>
    </source>
</evidence>
<organism evidence="3 4">
    <name type="scientific">Clupea harengus</name>
    <name type="common">Atlantic herring</name>
    <dbReference type="NCBI Taxonomy" id="7950"/>
    <lineage>
        <taxon>Eukaryota</taxon>
        <taxon>Metazoa</taxon>
        <taxon>Chordata</taxon>
        <taxon>Craniata</taxon>
        <taxon>Vertebrata</taxon>
        <taxon>Euteleostomi</taxon>
        <taxon>Actinopterygii</taxon>
        <taxon>Neopterygii</taxon>
        <taxon>Teleostei</taxon>
        <taxon>Clupei</taxon>
        <taxon>Clupeiformes</taxon>
        <taxon>Clupeoidei</taxon>
        <taxon>Clupeidae</taxon>
        <taxon>Clupea</taxon>
    </lineage>
</organism>
<dbReference type="KEGG" id="char:105889186"/>
<feature type="compositionally biased region" description="Basic residues" evidence="2">
    <location>
        <begin position="378"/>
        <end position="388"/>
    </location>
</feature>
<dbReference type="OrthoDB" id="8954721at2759"/>
<dbReference type="AlphaFoldDB" id="A0A6P8FM22"/>
<feature type="region of interest" description="Disordered" evidence="2">
    <location>
        <begin position="358"/>
        <end position="388"/>
    </location>
</feature>